<dbReference type="NCBIfam" id="NF006100">
    <property type="entry name" value="PRK08252.1"/>
    <property type="match status" value="1"/>
</dbReference>
<name>A0ABV4Q4T1_9ACTN</name>
<dbReference type="SUPFAM" id="SSF52096">
    <property type="entry name" value="ClpP/crotonase"/>
    <property type="match status" value="1"/>
</dbReference>
<comment type="caution">
    <text evidence="5">The sequence shown here is derived from an EMBL/GenBank/DDBJ whole genome shotgun (WGS) entry which is preliminary data.</text>
</comment>
<dbReference type="InterPro" id="IPR018376">
    <property type="entry name" value="Enoyl-CoA_hyd/isom_CS"/>
</dbReference>
<keyword evidence="2" id="KW-0443">Lipid metabolism</keyword>
<organism evidence="5 6">
    <name type="scientific">Actinomadura monticuli</name>
    <dbReference type="NCBI Taxonomy" id="3097367"/>
    <lineage>
        <taxon>Bacteria</taxon>
        <taxon>Bacillati</taxon>
        <taxon>Actinomycetota</taxon>
        <taxon>Actinomycetes</taxon>
        <taxon>Streptosporangiales</taxon>
        <taxon>Thermomonosporaceae</taxon>
        <taxon>Actinomadura</taxon>
    </lineage>
</organism>
<evidence type="ECO:0000256" key="2">
    <source>
        <dbReference type="ARBA" id="ARBA00023098"/>
    </source>
</evidence>
<protein>
    <submittedName>
        <fullName evidence="5">Crotonase/enoyl-CoA hydratase family protein</fullName>
    </submittedName>
</protein>
<dbReference type="Gene3D" id="1.10.12.10">
    <property type="entry name" value="Lyase 2-enoyl-coa Hydratase, Chain A, domain 2"/>
    <property type="match status" value="1"/>
</dbReference>
<dbReference type="Pfam" id="PF00378">
    <property type="entry name" value="ECH_1"/>
    <property type="match status" value="1"/>
</dbReference>
<dbReference type="PANTHER" id="PTHR11941">
    <property type="entry name" value="ENOYL-COA HYDRATASE-RELATED"/>
    <property type="match status" value="1"/>
</dbReference>
<keyword evidence="6" id="KW-1185">Reference proteome</keyword>
<evidence type="ECO:0000256" key="4">
    <source>
        <dbReference type="RuleBase" id="RU003707"/>
    </source>
</evidence>
<dbReference type="InterPro" id="IPR001753">
    <property type="entry name" value="Enoyl-CoA_hydra/iso"/>
</dbReference>
<dbReference type="Gene3D" id="3.90.226.10">
    <property type="entry name" value="2-enoyl-CoA Hydratase, Chain A, domain 1"/>
    <property type="match status" value="1"/>
</dbReference>
<accession>A0ABV4Q4T1</accession>
<dbReference type="InterPro" id="IPR014748">
    <property type="entry name" value="Enoyl-CoA_hydra_C"/>
</dbReference>
<dbReference type="Proteomes" id="UP001569963">
    <property type="component" value="Unassembled WGS sequence"/>
</dbReference>
<evidence type="ECO:0000256" key="3">
    <source>
        <dbReference type="ARBA" id="ARBA00023239"/>
    </source>
</evidence>
<dbReference type="InterPro" id="IPR029045">
    <property type="entry name" value="ClpP/crotonase-like_dom_sf"/>
</dbReference>
<comment type="similarity">
    <text evidence="1 4">Belongs to the enoyl-CoA hydratase/isomerase family.</text>
</comment>
<proteinExistence type="inferred from homology"/>
<dbReference type="PANTHER" id="PTHR11941:SF169">
    <property type="entry name" value="(7AS)-7A-METHYL-1,5-DIOXO-2,3,5,6,7,7A-HEXAHYDRO-1H-INDENE-CARBOXYL-COA HYDROLASE"/>
    <property type="match status" value="1"/>
</dbReference>
<gene>
    <name evidence="5" type="ORF">SM611_04425</name>
</gene>
<keyword evidence="3" id="KW-0456">Lyase</keyword>
<sequence length="254" mass="26288">MPDEVLVEHAGGVTVVTINRPAARNAVNRAVTDGIAAALEEFEARKDLTVAILTGTGGTFCSGMDLKAFVAGEDVTHPERGFAGITLRPPHKPVIAAVEGYALAGGCEIALACDLIVAAEDARFGIPEVKRGLVAGAGGLIRLPRRVPHGVAMRLALTGETVTAAQAERYSLVTELTAPGKALDGARALAAAIAANAPLAVAATKRVLDGQADWTSAEAFDRQAEILRPVITSADAREGATAFAEKRPPVWRGE</sequence>
<dbReference type="CDD" id="cd06558">
    <property type="entry name" value="crotonase-like"/>
    <property type="match status" value="1"/>
</dbReference>
<dbReference type="RefSeq" id="WP_371947507.1">
    <property type="nucleotide sequence ID" value="NZ_JAXCEI010000002.1"/>
</dbReference>
<dbReference type="EMBL" id="JAXCEI010000002">
    <property type="protein sequence ID" value="MFA1538166.1"/>
    <property type="molecule type" value="Genomic_DNA"/>
</dbReference>
<evidence type="ECO:0000313" key="5">
    <source>
        <dbReference type="EMBL" id="MFA1538166.1"/>
    </source>
</evidence>
<reference evidence="5 6" key="1">
    <citation type="submission" date="2023-11" db="EMBL/GenBank/DDBJ databases">
        <title>Actinomadura monticuli sp. nov., isolated from volcanic ash.</title>
        <authorList>
            <person name="Lee S.D."/>
            <person name="Yang H."/>
            <person name="Kim I.S."/>
        </authorList>
    </citation>
    <scope>NUCLEOTIDE SEQUENCE [LARGE SCALE GENOMIC DNA]</scope>
    <source>
        <strain evidence="5 6">DLS-62</strain>
    </source>
</reference>
<dbReference type="PROSITE" id="PS00166">
    <property type="entry name" value="ENOYL_COA_HYDRATASE"/>
    <property type="match status" value="1"/>
</dbReference>
<evidence type="ECO:0000313" key="6">
    <source>
        <dbReference type="Proteomes" id="UP001569963"/>
    </source>
</evidence>
<evidence type="ECO:0000256" key="1">
    <source>
        <dbReference type="ARBA" id="ARBA00005254"/>
    </source>
</evidence>